<reference evidence="1 2" key="1">
    <citation type="submission" date="2024-09" db="EMBL/GenBank/DDBJ databases">
        <authorList>
            <person name="Sun Q."/>
            <person name="Mori K."/>
        </authorList>
    </citation>
    <scope>NUCLEOTIDE SEQUENCE [LARGE SCALE GENOMIC DNA]</scope>
    <source>
        <strain evidence="1 2">NCAIM B.01794</strain>
    </source>
</reference>
<proteinExistence type="predicted"/>
<comment type="caution">
    <text evidence="1">The sequence shown here is derived from an EMBL/GenBank/DDBJ whole genome shotgun (WGS) entry which is preliminary data.</text>
</comment>
<dbReference type="EMBL" id="JBHLSS010000034">
    <property type="protein sequence ID" value="MFC0708996.1"/>
    <property type="molecule type" value="Genomic_DNA"/>
</dbReference>
<keyword evidence="2" id="KW-1185">Reference proteome</keyword>
<dbReference type="InterPro" id="IPR054447">
    <property type="entry name" value="Gp29-like"/>
</dbReference>
<dbReference type="Pfam" id="PF22756">
    <property type="entry name" value="E217_gp29"/>
    <property type="match status" value="1"/>
</dbReference>
<accession>A0ABV6SHI5</accession>
<dbReference type="Proteomes" id="UP001589891">
    <property type="component" value="Unassembled WGS sequence"/>
</dbReference>
<organism evidence="1 2">
    <name type="scientific">Azorhizophilus paspali</name>
    <name type="common">Azotobacter paspali</name>
    <dbReference type="NCBI Taxonomy" id="69963"/>
    <lineage>
        <taxon>Bacteria</taxon>
        <taxon>Pseudomonadati</taxon>
        <taxon>Pseudomonadota</taxon>
        <taxon>Gammaproteobacteria</taxon>
        <taxon>Pseudomonadales</taxon>
        <taxon>Pseudomonadaceae</taxon>
        <taxon>Azorhizophilus</taxon>
    </lineage>
</organism>
<dbReference type="RefSeq" id="WP_376943482.1">
    <property type="nucleotide sequence ID" value="NZ_CP171449.1"/>
</dbReference>
<evidence type="ECO:0000313" key="2">
    <source>
        <dbReference type="Proteomes" id="UP001589891"/>
    </source>
</evidence>
<gene>
    <name evidence="1" type="ORF">ACFFGX_05105</name>
</gene>
<name>A0ABV6SHI5_AZOPA</name>
<sequence>MTARELAILLRAQLIAGLARYGDTATQVVQAYQQGQQGRIDAGLYFFTVTGHRHGWQARRHVYDPDADETVTEESQVIETTFQVFGLGPQAEDITHAAAMVCNSLFFVEGMRAGGAGVQRVGDVRNPIIQNDRGQFEGNPSFDLIVTTRQTRVDRRPAVERVEIRMGRI</sequence>
<protein>
    <submittedName>
        <fullName evidence="1">Uncharacterized protein</fullName>
    </submittedName>
</protein>
<evidence type="ECO:0000313" key="1">
    <source>
        <dbReference type="EMBL" id="MFC0708996.1"/>
    </source>
</evidence>